<accession>A0A847S4M4</accession>
<name>A0A847S4M4_9NEIS</name>
<dbReference type="Proteomes" id="UP000587991">
    <property type="component" value="Unassembled WGS sequence"/>
</dbReference>
<gene>
    <name evidence="1" type="ORF">HF682_06170</name>
</gene>
<protein>
    <submittedName>
        <fullName evidence="1">DUF3052 domain-containing protein</fullName>
    </submittedName>
</protein>
<keyword evidence="2" id="KW-1185">Reference proteome</keyword>
<dbReference type="AlphaFoldDB" id="A0A847S4M4"/>
<evidence type="ECO:0000313" key="1">
    <source>
        <dbReference type="EMBL" id="NLR74743.1"/>
    </source>
</evidence>
<sequence length="132" mass="14420">MAGYSGKPLIGKLGLKEGQQMALHHAPECFVNLLAPFPAAATLYPQRQAGCDLLLAFYIRQADLSRDFPDLLTDLSPGGMLWIAWPKKASGVATDIREDGVRAAGLPHGWVDVKVCAIDETWSGLKFLRRKT</sequence>
<evidence type="ECO:0000313" key="2">
    <source>
        <dbReference type="Proteomes" id="UP000587991"/>
    </source>
</evidence>
<organism evidence="1 2">
    <name type="scientific">Leeia aquatica</name>
    <dbReference type="NCBI Taxonomy" id="2725557"/>
    <lineage>
        <taxon>Bacteria</taxon>
        <taxon>Pseudomonadati</taxon>
        <taxon>Pseudomonadota</taxon>
        <taxon>Betaproteobacteria</taxon>
        <taxon>Neisseriales</taxon>
        <taxon>Leeiaceae</taxon>
        <taxon>Leeia</taxon>
    </lineage>
</organism>
<proteinExistence type="predicted"/>
<dbReference type="EMBL" id="JABAIM010000001">
    <property type="protein sequence ID" value="NLR74743.1"/>
    <property type="molecule type" value="Genomic_DNA"/>
</dbReference>
<reference evidence="1 2" key="1">
    <citation type="submission" date="2020-04" db="EMBL/GenBank/DDBJ databases">
        <title>Draft genome of Leeia sp. IMCC25680.</title>
        <authorList>
            <person name="Song J."/>
            <person name="Cho J.-C."/>
        </authorList>
    </citation>
    <scope>NUCLEOTIDE SEQUENCE [LARGE SCALE GENOMIC DNA]</scope>
    <source>
        <strain evidence="1 2">IMCC25680</strain>
    </source>
</reference>
<comment type="caution">
    <text evidence="1">The sequence shown here is derived from an EMBL/GenBank/DDBJ whole genome shotgun (WGS) entry which is preliminary data.</text>
</comment>